<name>A0A7R8ZX37_9CRUS</name>
<gene>
    <name evidence="4" type="ORF">CTOB1V02_LOCUS13003</name>
</gene>
<dbReference type="GO" id="GO:0004803">
    <property type="term" value="F:transposase activity"/>
    <property type="evidence" value="ECO:0007669"/>
    <property type="project" value="InterPro"/>
</dbReference>
<dbReference type="GO" id="GO:0006313">
    <property type="term" value="P:DNA transposition"/>
    <property type="evidence" value="ECO:0007669"/>
    <property type="project" value="InterPro"/>
</dbReference>
<dbReference type="Pfam" id="PF00665">
    <property type="entry name" value="rve"/>
    <property type="match status" value="1"/>
</dbReference>
<dbReference type="PANTHER" id="PTHR10948">
    <property type="entry name" value="TRANSPOSASE"/>
    <property type="match status" value="1"/>
</dbReference>
<dbReference type="PANTHER" id="PTHR10948:SF23">
    <property type="entry name" value="TRANSPOSASE INSI FOR INSERTION SEQUENCE ELEMENT IS30A-RELATED"/>
    <property type="match status" value="1"/>
</dbReference>
<dbReference type="InterPro" id="IPR053392">
    <property type="entry name" value="Transposase_IS30-like"/>
</dbReference>
<dbReference type="NCBIfam" id="NF033563">
    <property type="entry name" value="transpos_IS30"/>
    <property type="match status" value="1"/>
</dbReference>
<dbReference type="SUPFAM" id="SSF53098">
    <property type="entry name" value="Ribonuclease H-like"/>
    <property type="match status" value="1"/>
</dbReference>
<feature type="region of interest" description="Disordered" evidence="3">
    <location>
        <begin position="1"/>
        <end position="25"/>
    </location>
</feature>
<dbReference type="GO" id="GO:0015074">
    <property type="term" value="P:DNA integration"/>
    <property type="evidence" value="ECO:0007669"/>
    <property type="project" value="InterPro"/>
</dbReference>
<feature type="compositionally biased region" description="Basic residues" evidence="3">
    <location>
        <begin position="8"/>
        <end position="17"/>
    </location>
</feature>
<dbReference type="InterPro" id="IPR036397">
    <property type="entry name" value="RNaseH_sf"/>
</dbReference>
<sequence>MIDALRQSKAKRGHRRALSPGGPVKVPEHLTIHQRPEDIEDRLIAGHWEGDLIVGAHNRSCIGTLVERHTGYVVLCKMDSKKAPDVRRGFTRQMHSLPGFLRQSMTYDRGSEMAEHPIMSTSLKMRIYFADPHAPWQRGSNENMNGLLRQYFPKGTDLSVYSQEHLNKVAILLNGRPRKRFDWKTPQELMDKVLEDHANPVALDS</sequence>
<dbReference type="InterPro" id="IPR001598">
    <property type="entry name" value="Transposase_IS30_CS"/>
</dbReference>
<dbReference type="InterPro" id="IPR001584">
    <property type="entry name" value="Integrase_cat-core"/>
</dbReference>
<organism evidence="4">
    <name type="scientific">Cyprideis torosa</name>
    <dbReference type="NCBI Taxonomy" id="163714"/>
    <lineage>
        <taxon>Eukaryota</taxon>
        <taxon>Metazoa</taxon>
        <taxon>Ecdysozoa</taxon>
        <taxon>Arthropoda</taxon>
        <taxon>Crustacea</taxon>
        <taxon>Oligostraca</taxon>
        <taxon>Ostracoda</taxon>
        <taxon>Podocopa</taxon>
        <taxon>Podocopida</taxon>
        <taxon>Cytherocopina</taxon>
        <taxon>Cytheroidea</taxon>
        <taxon>Cytherideidae</taxon>
        <taxon>Cyprideis</taxon>
    </lineage>
</organism>
<evidence type="ECO:0000256" key="1">
    <source>
        <dbReference type="ARBA" id="ARBA00002190"/>
    </source>
</evidence>
<dbReference type="Gene3D" id="3.30.420.10">
    <property type="entry name" value="Ribonuclease H-like superfamily/Ribonuclease H"/>
    <property type="match status" value="1"/>
</dbReference>
<dbReference type="PROSITE" id="PS01043">
    <property type="entry name" value="TRANSPOSASE_IS30"/>
    <property type="match status" value="1"/>
</dbReference>
<evidence type="ECO:0000256" key="3">
    <source>
        <dbReference type="SAM" id="MobiDB-lite"/>
    </source>
</evidence>
<dbReference type="OrthoDB" id="8300208at2759"/>
<comment type="similarity">
    <text evidence="2">Belongs to the transposase IS30 family.</text>
</comment>
<dbReference type="InterPro" id="IPR051917">
    <property type="entry name" value="Transposase-Integrase"/>
</dbReference>
<reference evidence="4" key="1">
    <citation type="submission" date="2020-11" db="EMBL/GenBank/DDBJ databases">
        <authorList>
            <person name="Tran Van P."/>
        </authorList>
    </citation>
    <scope>NUCLEOTIDE SEQUENCE</scope>
</reference>
<dbReference type="InterPro" id="IPR012337">
    <property type="entry name" value="RNaseH-like_sf"/>
</dbReference>
<dbReference type="EMBL" id="OB671629">
    <property type="protein sequence ID" value="CAD7235187.1"/>
    <property type="molecule type" value="Genomic_DNA"/>
</dbReference>
<evidence type="ECO:0000256" key="2">
    <source>
        <dbReference type="ARBA" id="ARBA00006363"/>
    </source>
</evidence>
<evidence type="ECO:0000313" key="4">
    <source>
        <dbReference type="EMBL" id="CAD7235187.1"/>
    </source>
</evidence>
<dbReference type="GO" id="GO:0003677">
    <property type="term" value="F:DNA binding"/>
    <property type="evidence" value="ECO:0007669"/>
    <property type="project" value="InterPro"/>
</dbReference>
<dbReference type="PROSITE" id="PS50994">
    <property type="entry name" value="INTEGRASE"/>
    <property type="match status" value="1"/>
</dbReference>
<proteinExistence type="inferred from homology"/>
<dbReference type="AlphaFoldDB" id="A0A7R8ZX37"/>
<comment type="function">
    <text evidence="1">Required for the transposition of the insertion element.</text>
</comment>
<dbReference type="GO" id="GO:0005829">
    <property type="term" value="C:cytosol"/>
    <property type="evidence" value="ECO:0007669"/>
    <property type="project" value="TreeGrafter"/>
</dbReference>
<accession>A0A7R8ZX37</accession>
<protein>
    <submittedName>
        <fullName evidence="4">Uncharacterized protein</fullName>
    </submittedName>
</protein>